<name>A0A7H9HSQ4_9SACH</name>
<protein>
    <submittedName>
        <fullName evidence="1">Uncharacterized protein</fullName>
    </submittedName>
</protein>
<proteinExistence type="predicted"/>
<dbReference type="EMBL" id="CP059270">
    <property type="protein sequence ID" value="QLQ80136.1"/>
    <property type="molecule type" value="Genomic_DNA"/>
</dbReference>
<gene>
    <name evidence="1" type="ORF">HG537_0D01370</name>
</gene>
<keyword evidence="2" id="KW-1185">Reference proteome</keyword>
<dbReference type="OrthoDB" id="4069861at2759"/>
<reference evidence="1 2" key="1">
    <citation type="submission" date="2020-06" db="EMBL/GenBank/DDBJ databases">
        <title>The yeast mating-type switching endonuclease HO is a domesticated member of an unorthodox homing genetic element family.</title>
        <authorList>
            <person name="Coughlan A.Y."/>
            <person name="Lombardi L."/>
            <person name="Braun-Galleani S."/>
            <person name="Martos A.R."/>
            <person name="Galeote V."/>
            <person name="Bigey F."/>
            <person name="Dequin S."/>
            <person name="Byrne K.P."/>
            <person name="Wolfe K.H."/>
        </authorList>
    </citation>
    <scope>NUCLEOTIDE SEQUENCE [LARGE SCALE GENOMIC DNA]</scope>
    <source>
        <strain evidence="1 2">CBS2947</strain>
    </source>
</reference>
<accession>A0A7H9HSQ4</accession>
<evidence type="ECO:0000313" key="2">
    <source>
        <dbReference type="Proteomes" id="UP000510647"/>
    </source>
</evidence>
<dbReference type="Proteomes" id="UP000510647">
    <property type="component" value="Chromosome 4"/>
</dbReference>
<sequence>MSGVTSSSIIYNTNAGIMFDPSRAGGRTVQEHVSGNQLAIDDDSEDLVVDLSTGSFIPVNLRNWKLLMEVTDKLGKL</sequence>
<dbReference type="AlphaFoldDB" id="A0A7H9HSQ4"/>
<evidence type="ECO:0000313" key="1">
    <source>
        <dbReference type="EMBL" id="QLQ80136.1"/>
    </source>
</evidence>
<organism evidence="1 2">
    <name type="scientific">Torulaspora globosa</name>
    <dbReference type="NCBI Taxonomy" id="48254"/>
    <lineage>
        <taxon>Eukaryota</taxon>
        <taxon>Fungi</taxon>
        <taxon>Dikarya</taxon>
        <taxon>Ascomycota</taxon>
        <taxon>Saccharomycotina</taxon>
        <taxon>Saccharomycetes</taxon>
        <taxon>Saccharomycetales</taxon>
        <taxon>Saccharomycetaceae</taxon>
        <taxon>Torulaspora</taxon>
    </lineage>
</organism>